<protein>
    <submittedName>
        <fullName evidence="1">Uncharacterized protein</fullName>
    </submittedName>
</protein>
<comment type="caution">
    <text evidence="1">The sequence shown here is derived from an EMBL/GenBank/DDBJ whole genome shotgun (WGS) entry which is preliminary data.</text>
</comment>
<reference evidence="1 2" key="1">
    <citation type="submission" date="2018-08" db="EMBL/GenBank/DDBJ databases">
        <title>Murine metabolic-syndrome-specific gut microbial biobank.</title>
        <authorList>
            <person name="Liu C."/>
        </authorList>
    </citation>
    <scope>NUCLEOTIDE SEQUENCE [LARGE SCALE GENOMIC DNA]</scope>
    <source>
        <strain evidence="1 2">28</strain>
    </source>
</reference>
<evidence type="ECO:0000313" key="1">
    <source>
        <dbReference type="EMBL" id="NBH60636.1"/>
    </source>
</evidence>
<dbReference type="RefSeq" id="WP_160200936.1">
    <property type="nucleotide sequence ID" value="NZ_QXWK01000004.1"/>
</dbReference>
<dbReference type="Proteomes" id="UP000446866">
    <property type="component" value="Unassembled WGS sequence"/>
</dbReference>
<keyword evidence="2" id="KW-1185">Reference proteome</keyword>
<dbReference type="EMBL" id="QXWK01000004">
    <property type="protein sequence ID" value="NBH60636.1"/>
    <property type="molecule type" value="Genomic_DNA"/>
</dbReference>
<organism evidence="1 2">
    <name type="scientific">Anaerotruncus colihominis</name>
    <dbReference type="NCBI Taxonomy" id="169435"/>
    <lineage>
        <taxon>Bacteria</taxon>
        <taxon>Bacillati</taxon>
        <taxon>Bacillota</taxon>
        <taxon>Clostridia</taxon>
        <taxon>Eubacteriales</taxon>
        <taxon>Oscillospiraceae</taxon>
        <taxon>Anaerotruncus</taxon>
    </lineage>
</organism>
<proteinExistence type="predicted"/>
<dbReference type="AlphaFoldDB" id="A0A845QGT4"/>
<evidence type="ECO:0000313" key="2">
    <source>
        <dbReference type="Proteomes" id="UP000446866"/>
    </source>
</evidence>
<name>A0A845QGT4_9FIRM</name>
<sequence length="114" mass="13288">MNVPDNRFCGCDWDFDGYEKSVEVDTSNRKVTIVLEETTGLALNVIYPKQPERIIVKRFSNGDFPENAEEKSITKDSKHFSISPGYTYLFELWYDEEHVTYALRCEPFDEMSEA</sequence>
<accession>A0A845QGT4</accession>
<gene>
    <name evidence="1" type="ORF">D0435_02975</name>
</gene>